<protein>
    <submittedName>
        <fullName evidence="1">Uncharacterized protein</fullName>
    </submittedName>
</protein>
<accession>A0A5C5YAZ2</accession>
<organism evidence="1 2">
    <name type="scientific">Allorhodopirellula solitaria</name>
    <dbReference type="NCBI Taxonomy" id="2527987"/>
    <lineage>
        <taxon>Bacteria</taxon>
        <taxon>Pseudomonadati</taxon>
        <taxon>Planctomycetota</taxon>
        <taxon>Planctomycetia</taxon>
        <taxon>Pirellulales</taxon>
        <taxon>Pirellulaceae</taxon>
        <taxon>Allorhodopirellula</taxon>
    </lineage>
</organism>
<comment type="caution">
    <text evidence="1">The sequence shown here is derived from an EMBL/GenBank/DDBJ whole genome shotgun (WGS) entry which is preliminary data.</text>
</comment>
<reference evidence="1 2" key="1">
    <citation type="submission" date="2019-02" db="EMBL/GenBank/DDBJ databases">
        <title>Deep-cultivation of Planctomycetes and their phenomic and genomic characterization uncovers novel biology.</title>
        <authorList>
            <person name="Wiegand S."/>
            <person name="Jogler M."/>
            <person name="Boedeker C."/>
            <person name="Pinto D."/>
            <person name="Vollmers J."/>
            <person name="Rivas-Marin E."/>
            <person name="Kohn T."/>
            <person name="Peeters S.H."/>
            <person name="Heuer A."/>
            <person name="Rast P."/>
            <person name="Oberbeckmann S."/>
            <person name="Bunk B."/>
            <person name="Jeske O."/>
            <person name="Meyerdierks A."/>
            <person name="Storesund J.E."/>
            <person name="Kallscheuer N."/>
            <person name="Luecker S."/>
            <person name="Lage O.M."/>
            <person name="Pohl T."/>
            <person name="Merkel B.J."/>
            <person name="Hornburger P."/>
            <person name="Mueller R.-W."/>
            <person name="Bruemmer F."/>
            <person name="Labrenz M."/>
            <person name="Spormann A.M."/>
            <person name="Op Den Camp H."/>
            <person name="Overmann J."/>
            <person name="Amann R."/>
            <person name="Jetten M.S.M."/>
            <person name="Mascher T."/>
            <person name="Medema M.H."/>
            <person name="Devos D.P."/>
            <person name="Kaster A.-K."/>
            <person name="Ovreas L."/>
            <person name="Rohde M."/>
            <person name="Galperin M.Y."/>
            <person name="Jogler C."/>
        </authorList>
    </citation>
    <scope>NUCLEOTIDE SEQUENCE [LARGE SCALE GENOMIC DNA]</scope>
    <source>
        <strain evidence="1 2">CA85</strain>
    </source>
</reference>
<name>A0A5C5YAZ2_9BACT</name>
<keyword evidence="2" id="KW-1185">Reference proteome</keyword>
<evidence type="ECO:0000313" key="1">
    <source>
        <dbReference type="EMBL" id="TWT72867.1"/>
    </source>
</evidence>
<proteinExistence type="predicted"/>
<dbReference type="EMBL" id="SJPK01000003">
    <property type="protein sequence ID" value="TWT72867.1"/>
    <property type="molecule type" value="Genomic_DNA"/>
</dbReference>
<dbReference type="Proteomes" id="UP000318053">
    <property type="component" value="Unassembled WGS sequence"/>
</dbReference>
<dbReference type="AlphaFoldDB" id="A0A5C5YAZ2"/>
<sequence>MGIGLSVTHRFSGAESVAETSCRFIEPRRVSGRVGGVTRGLAAH</sequence>
<gene>
    <name evidence="1" type="ORF">CA85_13280</name>
</gene>
<evidence type="ECO:0000313" key="2">
    <source>
        <dbReference type="Proteomes" id="UP000318053"/>
    </source>
</evidence>